<feature type="region of interest" description="Disordered" evidence="1">
    <location>
        <begin position="440"/>
        <end position="473"/>
    </location>
</feature>
<dbReference type="OrthoDB" id="10676462at2759"/>
<reference evidence="2" key="1">
    <citation type="submission" date="2021-11" db="EMBL/GenBank/DDBJ databases">
        <authorList>
            <consortium name="Genoscope - CEA"/>
            <person name="William W."/>
        </authorList>
    </citation>
    <scope>NUCLEOTIDE SEQUENCE</scope>
</reference>
<dbReference type="EMBL" id="CAKKNE010000002">
    <property type="protein sequence ID" value="CAH0367618.1"/>
    <property type="molecule type" value="Genomic_DNA"/>
</dbReference>
<accession>A0A8J2S9N1</accession>
<proteinExistence type="predicted"/>
<gene>
    <name evidence="2" type="ORF">PECAL_2P06500</name>
</gene>
<dbReference type="Proteomes" id="UP000789595">
    <property type="component" value="Unassembled WGS sequence"/>
</dbReference>
<feature type="region of interest" description="Disordered" evidence="1">
    <location>
        <begin position="1"/>
        <end position="21"/>
    </location>
</feature>
<evidence type="ECO:0000313" key="3">
    <source>
        <dbReference type="Proteomes" id="UP000789595"/>
    </source>
</evidence>
<feature type="region of interest" description="Disordered" evidence="1">
    <location>
        <begin position="195"/>
        <end position="222"/>
    </location>
</feature>
<evidence type="ECO:0000313" key="2">
    <source>
        <dbReference type="EMBL" id="CAH0367618.1"/>
    </source>
</evidence>
<evidence type="ECO:0000256" key="1">
    <source>
        <dbReference type="SAM" id="MobiDB-lite"/>
    </source>
</evidence>
<protein>
    <submittedName>
        <fullName evidence="2">Uncharacterized protein</fullName>
    </submittedName>
</protein>
<feature type="region of interest" description="Disordered" evidence="1">
    <location>
        <begin position="319"/>
        <end position="352"/>
    </location>
</feature>
<dbReference type="AlphaFoldDB" id="A0A8J2S9N1"/>
<keyword evidence="3" id="KW-1185">Reference proteome</keyword>
<sequence>MPPHQRTTLLDDGSPGSDAWIPKTPWHELRTVIGREGPVEAPINSLRDPRTPWTARFRYAQHLTHGCEDVELRTKLLLAQARNLERTASYEDDEDDDDDDDELDALLSVLWRAGALTKTNRGLLALDAYAAWATALHYALLPNLLASTEALESARGDWERDVSRSGAFEGGRDHIPQTEDPVGLQLQRFDDESSLSSVGSVQRDNSEDSYAPPPSPSRFEEEPGIDQAAFATGMREVLRVWAPDDQAPLLYSLIQAIFGGLDDVCMANHAPYALDTFRRPSDIPCLALLPLSYARERCGEWLKRFDNGAILARRAQKEFEASQANPDQPPRHLLRPTGPSVELSKVPNREKRSTVVSKQLARHFYLPKATRDCGSDARRFLLTLRQKQSAIEKDFLRRRSERHRTEQPSPLCKYLPPREVLTPWAPDNFNPVGTKMRAKKRDPLRSGLFAPGPRSVGGGHTVKMAKASPKPPEYSILTAPHIHRATDISLRGPPTEKKLSQRQLLKRAERRARQRLRQAVDARSIGLLVQYGEARGARGGSTQADSFVAPDDEWPSTTVTTLQLDSQVETHLSAEAQYAQGVLDGRVVVAADAGAATYGMQRPSDDPADDRIRAELAEAKRKAALRLPRAPLEERDALLRKRVPPDVDLLVRARNKILEGAPVLLRYAV</sequence>
<name>A0A8J2S9N1_9STRA</name>
<organism evidence="2 3">
    <name type="scientific">Pelagomonas calceolata</name>
    <dbReference type="NCBI Taxonomy" id="35677"/>
    <lineage>
        <taxon>Eukaryota</taxon>
        <taxon>Sar</taxon>
        <taxon>Stramenopiles</taxon>
        <taxon>Ochrophyta</taxon>
        <taxon>Pelagophyceae</taxon>
        <taxon>Pelagomonadales</taxon>
        <taxon>Pelagomonadaceae</taxon>
        <taxon>Pelagomonas</taxon>
    </lineage>
</organism>
<comment type="caution">
    <text evidence="2">The sequence shown here is derived from an EMBL/GenBank/DDBJ whole genome shotgun (WGS) entry which is preliminary data.</text>
</comment>